<protein>
    <submittedName>
        <fullName evidence="1">Uncharacterized protein</fullName>
    </submittedName>
</protein>
<keyword evidence="2" id="KW-1185">Reference proteome</keyword>
<reference evidence="1 2" key="1">
    <citation type="submission" date="2019-05" db="EMBL/GenBank/DDBJ databases">
        <title>Mikania micrantha, genome provides insights into the molecular mechanism of rapid growth.</title>
        <authorList>
            <person name="Liu B."/>
        </authorList>
    </citation>
    <scope>NUCLEOTIDE SEQUENCE [LARGE SCALE GENOMIC DNA]</scope>
    <source>
        <strain evidence="1">NLD-2019</strain>
        <tissue evidence="1">Leaf</tissue>
    </source>
</reference>
<dbReference type="Proteomes" id="UP000326396">
    <property type="component" value="Linkage Group LG14"/>
</dbReference>
<name>A0A5N6P7E1_9ASTR</name>
<dbReference type="EMBL" id="SZYD01000006">
    <property type="protein sequence ID" value="KAD5960582.1"/>
    <property type="molecule type" value="Genomic_DNA"/>
</dbReference>
<gene>
    <name evidence="1" type="ORF">E3N88_12054</name>
</gene>
<accession>A0A5N6P7E1</accession>
<comment type="caution">
    <text evidence="1">The sequence shown here is derived from an EMBL/GenBank/DDBJ whole genome shotgun (WGS) entry which is preliminary data.</text>
</comment>
<dbReference type="AlphaFoldDB" id="A0A5N6P7E1"/>
<sequence>MLARARSWYIEAVVGCRLGWQLADPTYALYISYLWYIGKVSMCRFGGGNLLKHCTSCEEYTNNVNCGMLTVCMVTDITNNLRGSVGESATNNSNTSDTEKLLLTFSSSSMILKPPKYACIEGTTSLLHRLYSIEDIQGHS</sequence>
<proteinExistence type="predicted"/>
<evidence type="ECO:0000313" key="2">
    <source>
        <dbReference type="Proteomes" id="UP000326396"/>
    </source>
</evidence>
<evidence type="ECO:0000313" key="1">
    <source>
        <dbReference type="EMBL" id="KAD5960582.1"/>
    </source>
</evidence>
<organism evidence="1 2">
    <name type="scientific">Mikania micrantha</name>
    <name type="common">bitter vine</name>
    <dbReference type="NCBI Taxonomy" id="192012"/>
    <lineage>
        <taxon>Eukaryota</taxon>
        <taxon>Viridiplantae</taxon>
        <taxon>Streptophyta</taxon>
        <taxon>Embryophyta</taxon>
        <taxon>Tracheophyta</taxon>
        <taxon>Spermatophyta</taxon>
        <taxon>Magnoliopsida</taxon>
        <taxon>eudicotyledons</taxon>
        <taxon>Gunneridae</taxon>
        <taxon>Pentapetalae</taxon>
        <taxon>asterids</taxon>
        <taxon>campanulids</taxon>
        <taxon>Asterales</taxon>
        <taxon>Asteraceae</taxon>
        <taxon>Asteroideae</taxon>
        <taxon>Heliantheae alliance</taxon>
        <taxon>Eupatorieae</taxon>
        <taxon>Mikania</taxon>
    </lineage>
</organism>